<dbReference type="InterPro" id="IPR005702">
    <property type="entry name" value="Wzc-like_C"/>
</dbReference>
<gene>
    <name evidence="5" type="ORF">PAI11_20670</name>
</gene>
<dbReference type="PANTHER" id="PTHR32309">
    <property type="entry name" value="TYROSINE-PROTEIN KINASE"/>
    <property type="match status" value="1"/>
</dbReference>
<dbReference type="Proteomes" id="UP000005143">
    <property type="component" value="Unassembled WGS sequence"/>
</dbReference>
<evidence type="ECO:0000313" key="5">
    <source>
        <dbReference type="EMBL" id="EHN11070.1"/>
    </source>
</evidence>
<dbReference type="RefSeq" id="WP_007574519.1">
    <property type="nucleotide sequence ID" value="NZ_AGUD01000179.1"/>
</dbReference>
<keyword evidence="6" id="KW-1185">Reference proteome</keyword>
<evidence type="ECO:0000256" key="3">
    <source>
        <dbReference type="SAM" id="Phobius"/>
    </source>
</evidence>
<keyword evidence="3" id="KW-0472">Membrane</keyword>
<dbReference type="InterPro" id="IPR027417">
    <property type="entry name" value="P-loop_NTPase"/>
</dbReference>
<feature type="transmembrane region" description="Helical" evidence="3">
    <location>
        <begin position="30"/>
        <end position="52"/>
    </location>
</feature>
<reference evidence="5 6" key="1">
    <citation type="journal article" date="2013" name="Biodegradation">
        <title>Quantitative proteomic analysis of ibuprofen-degrading Patulibacter sp. strain I11.</title>
        <authorList>
            <person name="Almeida B."/>
            <person name="Kjeldal H."/>
            <person name="Lolas I."/>
            <person name="Knudsen A.D."/>
            <person name="Carvalho G."/>
            <person name="Nielsen K.L."/>
            <person name="Barreto Crespo M.T."/>
            <person name="Stensballe A."/>
            <person name="Nielsen J.L."/>
        </authorList>
    </citation>
    <scope>NUCLEOTIDE SEQUENCE [LARGE SCALE GENOMIC DNA]</scope>
    <source>
        <strain evidence="5 6">I11</strain>
    </source>
</reference>
<keyword evidence="2" id="KW-0067">ATP-binding</keyword>
<keyword evidence="3" id="KW-1133">Transmembrane helix</keyword>
<dbReference type="CDD" id="cd05387">
    <property type="entry name" value="BY-kinase"/>
    <property type="match status" value="1"/>
</dbReference>
<protein>
    <submittedName>
        <fullName evidence="5">Non-specific protein-tyrosine kinase</fullName>
        <ecNumber evidence="5">2.7.10.2</ecNumber>
    </submittedName>
</protein>
<dbReference type="InterPro" id="IPR002586">
    <property type="entry name" value="CobQ/CobB/MinD/ParA_Nub-bd_dom"/>
</dbReference>
<dbReference type="PANTHER" id="PTHR32309:SF13">
    <property type="entry name" value="FERRIC ENTEROBACTIN TRANSPORT PROTEIN FEPE"/>
    <property type="match status" value="1"/>
</dbReference>
<comment type="caution">
    <text evidence="5">The sequence shown here is derived from an EMBL/GenBank/DDBJ whole genome shotgun (WGS) entry which is preliminary data.</text>
</comment>
<dbReference type="OrthoDB" id="9812433at2"/>
<evidence type="ECO:0000256" key="1">
    <source>
        <dbReference type="ARBA" id="ARBA00022741"/>
    </source>
</evidence>
<keyword evidence="5" id="KW-0418">Kinase</keyword>
<evidence type="ECO:0000259" key="4">
    <source>
        <dbReference type="Pfam" id="PF01656"/>
    </source>
</evidence>
<dbReference type="SUPFAM" id="SSF52540">
    <property type="entry name" value="P-loop containing nucleoside triphosphate hydrolases"/>
    <property type="match status" value="1"/>
</dbReference>
<dbReference type="Gene3D" id="3.40.50.300">
    <property type="entry name" value="P-loop containing nucleotide triphosphate hydrolases"/>
    <property type="match status" value="1"/>
</dbReference>
<dbReference type="GO" id="GO:0005886">
    <property type="term" value="C:plasma membrane"/>
    <property type="evidence" value="ECO:0007669"/>
    <property type="project" value="TreeGrafter"/>
</dbReference>
<accession>H0E5H6</accession>
<evidence type="ECO:0000256" key="2">
    <source>
        <dbReference type="ARBA" id="ARBA00022840"/>
    </source>
</evidence>
<keyword evidence="1" id="KW-0547">Nucleotide-binding</keyword>
<keyword evidence="5" id="KW-0808">Transferase</keyword>
<dbReference type="PATRIC" id="fig|1097667.3.peg.2049"/>
<sequence length="301" mass="30508">MPPFAIVLLLLVPLALIGGGAGVLVDDGSWWPGAAGAAAGALVGSIAALLVLRRSRRVRDGADAQRLTGLPLVAHVPPPGSSESDRRRQEEAFRMLRAALQLAADPAAEGGRTVAVTSSAPGEGKTTIAAGLARALARAGRPVIAVEADLRRPGLAAALAGGESPTYPRGLTAALVGGVPAVDLLVEVEPGLRLLPAGELPPNAPELLGSADGARVLAELAGLDATVVLDTAPLLPVADTRELLAHGAVERVIVVARPGKVHRAELAEAAALLPEGLSAVLAVSGRTSTPRSYDRYLRDAT</sequence>
<dbReference type="Pfam" id="PF01656">
    <property type="entry name" value="CbiA"/>
    <property type="match status" value="1"/>
</dbReference>
<keyword evidence="5" id="KW-0829">Tyrosine-protein kinase</keyword>
<dbReference type="AlphaFoldDB" id="H0E5H6"/>
<keyword evidence="3" id="KW-0812">Transmembrane</keyword>
<dbReference type="EC" id="2.7.10.2" evidence="5"/>
<proteinExistence type="predicted"/>
<organism evidence="5 6">
    <name type="scientific">Patulibacter medicamentivorans</name>
    <dbReference type="NCBI Taxonomy" id="1097667"/>
    <lineage>
        <taxon>Bacteria</taxon>
        <taxon>Bacillati</taxon>
        <taxon>Actinomycetota</taxon>
        <taxon>Thermoleophilia</taxon>
        <taxon>Solirubrobacterales</taxon>
        <taxon>Patulibacteraceae</taxon>
        <taxon>Patulibacter</taxon>
    </lineage>
</organism>
<dbReference type="InterPro" id="IPR050445">
    <property type="entry name" value="Bact_polysacc_biosynth/exp"/>
</dbReference>
<feature type="domain" description="CobQ/CobB/MinD/ParA nucleotide binding" evidence="4">
    <location>
        <begin position="114"/>
        <end position="156"/>
    </location>
</feature>
<name>H0E5H6_9ACTN</name>
<evidence type="ECO:0000313" key="6">
    <source>
        <dbReference type="Proteomes" id="UP000005143"/>
    </source>
</evidence>
<dbReference type="GO" id="GO:0004715">
    <property type="term" value="F:non-membrane spanning protein tyrosine kinase activity"/>
    <property type="evidence" value="ECO:0007669"/>
    <property type="project" value="UniProtKB-EC"/>
</dbReference>
<dbReference type="EMBL" id="AGUD01000179">
    <property type="protein sequence ID" value="EHN11070.1"/>
    <property type="molecule type" value="Genomic_DNA"/>
</dbReference>